<evidence type="ECO:0000313" key="2">
    <source>
        <dbReference type="EMBL" id="KAK0719673.1"/>
    </source>
</evidence>
<evidence type="ECO:0000256" key="1">
    <source>
        <dbReference type="SAM" id="MobiDB-lite"/>
    </source>
</evidence>
<evidence type="ECO:0000313" key="3">
    <source>
        <dbReference type="Proteomes" id="UP001172102"/>
    </source>
</evidence>
<dbReference type="Proteomes" id="UP001172102">
    <property type="component" value="Unassembled WGS sequence"/>
</dbReference>
<dbReference type="EMBL" id="JAUKUA010000003">
    <property type="protein sequence ID" value="KAK0719673.1"/>
    <property type="molecule type" value="Genomic_DNA"/>
</dbReference>
<name>A0AA40E1Z3_9PEZI</name>
<gene>
    <name evidence="2" type="ORF">B0H67DRAFT_159978</name>
</gene>
<feature type="region of interest" description="Disordered" evidence="1">
    <location>
        <begin position="1"/>
        <end position="31"/>
    </location>
</feature>
<organism evidence="2 3">
    <name type="scientific">Lasiosphaeris hirsuta</name>
    <dbReference type="NCBI Taxonomy" id="260670"/>
    <lineage>
        <taxon>Eukaryota</taxon>
        <taxon>Fungi</taxon>
        <taxon>Dikarya</taxon>
        <taxon>Ascomycota</taxon>
        <taxon>Pezizomycotina</taxon>
        <taxon>Sordariomycetes</taxon>
        <taxon>Sordariomycetidae</taxon>
        <taxon>Sordariales</taxon>
        <taxon>Lasiosphaeriaceae</taxon>
        <taxon>Lasiosphaeris</taxon>
    </lineage>
</organism>
<proteinExistence type="predicted"/>
<keyword evidence="3" id="KW-1185">Reference proteome</keyword>
<comment type="caution">
    <text evidence="2">The sequence shown here is derived from an EMBL/GenBank/DDBJ whole genome shotgun (WGS) entry which is preliminary data.</text>
</comment>
<protein>
    <submittedName>
        <fullName evidence="2">Uncharacterized protein</fullName>
    </submittedName>
</protein>
<reference evidence="2" key="1">
    <citation type="submission" date="2023-06" db="EMBL/GenBank/DDBJ databases">
        <title>Genome-scale phylogeny and comparative genomics of the fungal order Sordariales.</title>
        <authorList>
            <consortium name="Lawrence Berkeley National Laboratory"/>
            <person name="Hensen N."/>
            <person name="Bonometti L."/>
            <person name="Westerberg I."/>
            <person name="Brannstrom I.O."/>
            <person name="Guillou S."/>
            <person name="Cros-Aarteil S."/>
            <person name="Calhoun S."/>
            <person name="Haridas S."/>
            <person name="Kuo A."/>
            <person name="Mondo S."/>
            <person name="Pangilinan J."/>
            <person name="Riley R."/>
            <person name="Labutti K."/>
            <person name="Andreopoulos B."/>
            <person name="Lipzen A."/>
            <person name="Chen C."/>
            <person name="Yanf M."/>
            <person name="Daum C."/>
            <person name="Ng V."/>
            <person name="Clum A."/>
            <person name="Steindorff A."/>
            <person name="Ohm R."/>
            <person name="Martin F."/>
            <person name="Silar P."/>
            <person name="Natvig D."/>
            <person name="Lalanne C."/>
            <person name="Gautier V."/>
            <person name="Ament-Velasquez S.L."/>
            <person name="Kruys A."/>
            <person name="Hutchinson M.I."/>
            <person name="Powell A.J."/>
            <person name="Barry K."/>
            <person name="Miller A.N."/>
            <person name="Grigoriev I.V."/>
            <person name="Debuchy R."/>
            <person name="Gladieux P."/>
            <person name="Thoren M.H."/>
            <person name="Johannesson H."/>
        </authorList>
    </citation>
    <scope>NUCLEOTIDE SEQUENCE</scope>
    <source>
        <strain evidence="2">SMH4607-1</strain>
    </source>
</reference>
<sequence length="223" mass="24200">MRQELIQHPSGGVPRSQGLAPKSFGPSTTVTKVEATKRGLSVTREIAAMTTMVSAFRSPRIQPGNCQNAGIKPRPVDEPPTLRVAMVWEERWGLCADSQEAHPLGAPPRTSAFDVAPLTVAVSHFDPRIGSLGRRPVTSGIWTTACGYGTHWTLAVIRVGDYRAWWTTPLLPGHPLSATKELQRGSVRLEQKTSGGAVLGQRLNQQRSGKRIVGPATTTWRLP</sequence>
<dbReference type="AlphaFoldDB" id="A0AA40E1Z3"/>
<accession>A0AA40E1Z3</accession>